<proteinExistence type="predicted"/>
<reference evidence="1 2" key="1">
    <citation type="submission" date="2019-09" db="EMBL/GenBank/DDBJ databases">
        <title>Genome sequencing of strain KACC 21233.</title>
        <authorList>
            <person name="Heo J."/>
            <person name="Kim S.-J."/>
            <person name="Kim J.-S."/>
            <person name="Hong S.-B."/>
            <person name="Kwon S.-W."/>
        </authorList>
    </citation>
    <scope>NUCLEOTIDE SEQUENCE [LARGE SCALE GENOMIC DNA]</scope>
    <source>
        <strain evidence="1 2">KACC 21233</strain>
    </source>
</reference>
<dbReference type="Proteomes" id="UP000324536">
    <property type="component" value="Chromosome"/>
</dbReference>
<dbReference type="OrthoDB" id="7222610at2"/>
<sequence length="233" mass="25192">MAGLPNPSFSSTLGAVARRRVAAGLTLLGGLMLSACAITPQQEAYEAALAKARTAPSLCVPDIYAPLVAEAYLKAHENGSADVRDTSSLPDAPAPKLEISNVSTLPDVNFPPYSQRECRMTVKDGTNPPETGFLTVAYFMHGGQVDSSLARWDSDATISHYYDALKEKISKGVDMNNPTLKACMEHYPALHPDSTDPIVQQAAVSLRALLVRRCLADHAALQNLYSDMYFIHR</sequence>
<organism evidence="1 2">
    <name type="scientific">Acetobacter vaccinii</name>
    <dbReference type="NCBI Taxonomy" id="2592655"/>
    <lineage>
        <taxon>Bacteria</taxon>
        <taxon>Pseudomonadati</taxon>
        <taxon>Pseudomonadota</taxon>
        <taxon>Alphaproteobacteria</taxon>
        <taxon>Acetobacterales</taxon>
        <taxon>Acetobacteraceae</taxon>
        <taxon>Acetobacter</taxon>
    </lineage>
</organism>
<name>A0A5C1YJS0_9PROT</name>
<protein>
    <submittedName>
        <fullName evidence="1">Uncharacterized protein</fullName>
    </submittedName>
</protein>
<accession>A0A5C1YJS0</accession>
<dbReference type="KEGG" id="acek:FLP30_00870"/>
<dbReference type="AlphaFoldDB" id="A0A5C1YJS0"/>
<evidence type="ECO:0000313" key="1">
    <source>
        <dbReference type="EMBL" id="QEO16486.1"/>
    </source>
</evidence>
<evidence type="ECO:0000313" key="2">
    <source>
        <dbReference type="Proteomes" id="UP000324536"/>
    </source>
</evidence>
<dbReference type="EMBL" id="CP043506">
    <property type="protein sequence ID" value="QEO16486.1"/>
    <property type="molecule type" value="Genomic_DNA"/>
</dbReference>
<gene>
    <name evidence="1" type="ORF">FLP30_00870</name>
</gene>
<dbReference type="RefSeq" id="WP_149277927.1">
    <property type="nucleotide sequence ID" value="NZ_CP043506.1"/>
</dbReference>
<keyword evidence="2" id="KW-1185">Reference proteome</keyword>